<evidence type="ECO:0000256" key="1">
    <source>
        <dbReference type="SAM" id="MobiDB-lite"/>
    </source>
</evidence>
<keyword evidence="3" id="KW-1185">Reference proteome</keyword>
<evidence type="ECO:0000313" key="3">
    <source>
        <dbReference type="Proteomes" id="UP001317742"/>
    </source>
</evidence>
<protein>
    <recommendedName>
        <fullName evidence="4">AAA family ATPase</fullName>
    </recommendedName>
</protein>
<evidence type="ECO:0008006" key="4">
    <source>
        <dbReference type="Google" id="ProtNLM"/>
    </source>
</evidence>
<dbReference type="Gene3D" id="3.40.50.300">
    <property type="entry name" value="P-loop containing nucleotide triphosphate hydrolases"/>
    <property type="match status" value="1"/>
</dbReference>
<gene>
    <name evidence="2" type="ORF">SYK_27940</name>
</gene>
<dbReference type="SUPFAM" id="SSF52540">
    <property type="entry name" value="P-loop containing nucleoside triphosphate hydrolases"/>
    <property type="match status" value="1"/>
</dbReference>
<dbReference type="Proteomes" id="UP001317742">
    <property type="component" value="Chromosome"/>
</dbReference>
<feature type="region of interest" description="Disordered" evidence="1">
    <location>
        <begin position="611"/>
        <end position="633"/>
    </location>
</feature>
<dbReference type="Pfam" id="PF13481">
    <property type="entry name" value="AAA_25"/>
    <property type="match status" value="1"/>
</dbReference>
<dbReference type="InterPro" id="IPR027417">
    <property type="entry name" value="P-loop_NTPase"/>
</dbReference>
<name>A0ABM8B3W3_9BACT</name>
<dbReference type="EMBL" id="AP026709">
    <property type="protein sequence ID" value="BDQ38434.1"/>
    <property type="molecule type" value="Genomic_DNA"/>
</dbReference>
<dbReference type="RefSeq" id="WP_281760933.1">
    <property type="nucleotide sequence ID" value="NZ_AP026709.1"/>
</dbReference>
<organism evidence="2 3">
    <name type="scientific">Pseudodesulfovibrio nedwellii</name>
    <dbReference type="NCBI Taxonomy" id="2973072"/>
    <lineage>
        <taxon>Bacteria</taxon>
        <taxon>Pseudomonadati</taxon>
        <taxon>Thermodesulfobacteriota</taxon>
        <taxon>Desulfovibrionia</taxon>
        <taxon>Desulfovibrionales</taxon>
        <taxon>Desulfovibrionaceae</taxon>
    </lineage>
</organism>
<sequence length="710" mass="80841">MTNFLSQPETHGGALSVISKKLCPVQKDRLDVLRYHVLKMITEDPLSFLKGILPNGRITGGGVHHDAEMRFRVFFEHHRNSHGNIGRWDRNSDVYAPFREVGSGSDFGQDFISLYATVEGLSRVGGMSEAEAITELAREYGVPCEMLDNEVPRWKQVEIDDLDISNSINDVKGYFKLSQQKIERLKYSNSDAINAIYCRQNEYHRNARPMHDRDGKRMGLMVIDAEGQSALKTLWMKKPNGKKGEWQYSNFAMKPYPFDKTHEAFRAKKKVAYVISDPVLAEQFERWQEEGVTSLKGAFVQTWFGGKQTVVDLDWEALKHHDLRVVIRETEEDFQLAQAILEQVVDQHGLKSVSLYRYGTESVYTKSVLYPFDDSRAFNLANDAFLFQLTKQDIYVSLGLEERAEVLDVLPDEHDELFVCIEGVLERETATMLYAYDGVGKSMIALSVGYGLASGKNVFGTAWKVPVRKKVLYVDGENSRKDLKRREAAFRRCYGLEESSPYFTMISSGKERKLFDLTDKEFRERLRVKLFTPSGKRKVDVLILDNWSALFSGEEDKAWRDINGFLAELKLAGIAILFVHHASDADPSKPDGYKKKNRFFDSRFYAVKKQASSDNGDQPMAVSVHGGKSRSGSGHTAFDLRLFFVKNQSGEERAFWLVDADKRARDVFELRTQKMIYEQIGKALGCSKNTANDSIKNNGHPDPGNWVKSK</sequence>
<proteinExistence type="predicted"/>
<reference evidence="2 3" key="1">
    <citation type="submission" date="2022-08" db="EMBL/GenBank/DDBJ databases">
        <title>Genome Sequence of the sulphate-reducing bacterium, Pseudodesulfovibrio sp. SYK.</title>
        <authorList>
            <person name="Kondo R."/>
            <person name="Kataoka T."/>
        </authorList>
    </citation>
    <scope>NUCLEOTIDE SEQUENCE [LARGE SCALE GENOMIC DNA]</scope>
    <source>
        <strain evidence="2 3">SYK</strain>
    </source>
</reference>
<accession>A0ABM8B3W3</accession>
<evidence type="ECO:0000313" key="2">
    <source>
        <dbReference type="EMBL" id="BDQ38434.1"/>
    </source>
</evidence>